<proteinExistence type="predicted"/>
<sequence>MKIQQIAEMSRRRGYERTQLKRKKRLILREMAEQECKRQIAYETAVEIDDEEEIMNIVQTAYNNIMEYNEDREEEELRTINGSIGDDDSTIEETNFGPESEHNPPLTIQNTQDIPLQYITCQ</sequence>
<protein>
    <submittedName>
        <fullName evidence="2">Uncharacterized protein</fullName>
    </submittedName>
</protein>
<dbReference type="EnsemblMetazoa" id="Aqu2.1.19914_001">
    <property type="protein sequence ID" value="Aqu2.1.19914_001"/>
    <property type="gene ID" value="Aqu2.1.19914"/>
</dbReference>
<dbReference type="AlphaFoldDB" id="A0A1X7TXE3"/>
<feature type="region of interest" description="Disordered" evidence="1">
    <location>
        <begin position="73"/>
        <end position="109"/>
    </location>
</feature>
<dbReference type="InParanoid" id="A0A1X7TXE3"/>
<organism evidence="2">
    <name type="scientific">Amphimedon queenslandica</name>
    <name type="common">Sponge</name>
    <dbReference type="NCBI Taxonomy" id="400682"/>
    <lineage>
        <taxon>Eukaryota</taxon>
        <taxon>Metazoa</taxon>
        <taxon>Porifera</taxon>
        <taxon>Demospongiae</taxon>
        <taxon>Heteroscleromorpha</taxon>
        <taxon>Haplosclerida</taxon>
        <taxon>Niphatidae</taxon>
        <taxon>Amphimedon</taxon>
    </lineage>
</organism>
<name>A0A1X7TXE3_AMPQE</name>
<evidence type="ECO:0000256" key="1">
    <source>
        <dbReference type="SAM" id="MobiDB-lite"/>
    </source>
</evidence>
<evidence type="ECO:0000313" key="2">
    <source>
        <dbReference type="EnsemblMetazoa" id="Aqu2.1.19914_001"/>
    </source>
</evidence>
<accession>A0A1X7TXE3</accession>
<reference evidence="2" key="1">
    <citation type="submission" date="2017-05" db="UniProtKB">
        <authorList>
            <consortium name="EnsemblMetazoa"/>
        </authorList>
    </citation>
    <scope>IDENTIFICATION</scope>
</reference>